<comment type="catalytic activity">
    <reaction evidence="2">
        <text>a 3'-end 2',3'-cyclophospho-ribonucleotide-RNA + H2O = a 3'-end 2'-phospho-ribonucleotide-RNA + H(+)</text>
        <dbReference type="Rhea" id="RHEA:11828"/>
        <dbReference type="Rhea" id="RHEA-COMP:10464"/>
        <dbReference type="Rhea" id="RHEA-COMP:17353"/>
        <dbReference type="ChEBI" id="CHEBI:15377"/>
        <dbReference type="ChEBI" id="CHEBI:15378"/>
        <dbReference type="ChEBI" id="CHEBI:83064"/>
        <dbReference type="ChEBI" id="CHEBI:173113"/>
        <dbReference type="EC" id="3.1.4.58"/>
    </reaction>
</comment>
<gene>
    <name evidence="3" type="ORF">SAMN05444004_105213</name>
</gene>
<dbReference type="STRING" id="1244108.SAMN05444004_105213"/>
<dbReference type="GO" id="GO:0004113">
    <property type="term" value="F:2',3'-cyclic-nucleotide 3'-phosphodiesterase activity"/>
    <property type="evidence" value="ECO:0007669"/>
    <property type="project" value="InterPro"/>
</dbReference>
<evidence type="ECO:0000256" key="2">
    <source>
        <dbReference type="HAMAP-Rule" id="MF_01940"/>
    </source>
</evidence>
<name>A0A1H3PYA0_9RHOB</name>
<dbReference type="InterPro" id="IPR004175">
    <property type="entry name" value="RNA_CPDase"/>
</dbReference>
<accession>A0A1H3PYA0</accession>
<evidence type="ECO:0000313" key="4">
    <source>
        <dbReference type="Proteomes" id="UP000198914"/>
    </source>
</evidence>
<dbReference type="Gene3D" id="3.90.1140.10">
    <property type="entry name" value="Cyclic phosphodiesterase"/>
    <property type="match status" value="1"/>
</dbReference>
<dbReference type="Pfam" id="PF13563">
    <property type="entry name" value="2_5_RNA_ligase2"/>
    <property type="match status" value="1"/>
</dbReference>
<dbReference type="EMBL" id="FNPX01000005">
    <property type="protein sequence ID" value="SDZ05785.1"/>
    <property type="molecule type" value="Genomic_DNA"/>
</dbReference>
<evidence type="ECO:0000313" key="3">
    <source>
        <dbReference type="EMBL" id="SDZ05785.1"/>
    </source>
</evidence>
<dbReference type="OrthoDB" id="9793819at2"/>
<keyword evidence="3" id="KW-0436">Ligase</keyword>
<dbReference type="SUPFAM" id="SSF55144">
    <property type="entry name" value="LigT-like"/>
    <property type="match status" value="1"/>
</dbReference>
<keyword evidence="4" id="KW-1185">Reference proteome</keyword>
<dbReference type="GO" id="GO:0008664">
    <property type="term" value="F:RNA 2',3'-cyclic 3'-phosphodiesterase activity"/>
    <property type="evidence" value="ECO:0007669"/>
    <property type="project" value="UniProtKB-EC"/>
</dbReference>
<comment type="function">
    <text evidence="2">Hydrolyzes RNA 2',3'-cyclic phosphodiester to an RNA 2'-phosphomonoester.</text>
</comment>
<feature type="short sequence motif" description="HXTX 2" evidence="2">
    <location>
        <begin position="119"/>
        <end position="122"/>
    </location>
</feature>
<dbReference type="AlphaFoldDB" id="A0A1H3PYA0"/>
<dbReference type="GO" id="GO:0016874">
    <property type="term" value="F:ligase activity"/>
    <property type="evidence" value="ECO:0007669"/>
    <property type="project" value="UniProtKB-KW"/>
</dbReference>
<dbReference type="Proteomes" id="UP000198914">
    <property type="component" value="Unassembled WGS sequence"/>
</dbReference>
<protein>
    <recommendedName>
        <fullName evidence="2">RNA 2',3'-cyclic phosphodiesterase</fullName>
        <shortName evidence="2">RNA 2',3'-CPDase</shortName>
        <ecNumber evidence="2">3.1.4.58</ecNumber>
    </recommendedName>
</protein>
<dbReference type="InterPro" id="IPR009097">
    <property type="entry name" value="Cyclic_Pdiesterase"/>
</dbReference>
<keyword evidence="1 2" id="KW-0378">Hydrolase</keyword>
<comment type="similarity">
    <text evidence="2">Belongs to the 2H phosphoesterase superfamily. ThpR family.</text>
</comment>
<dbReference type="PANTHER" id="PTHR35561:SF1">
    <property type="entry name" value="RNA 2',3'-CYCLIC PHOSPHODIESTERASE"/>
    <property type="match status" value="1"/>
</dbReference>
<dbReference type="PANTHER" id="PTHR35561">
    <property type="entry name" value="RNA 2',3'-CYCLIC PHOSPHODIESTERASE"/>
    <property type="match status" value="1"/>
</dbReference>
<dbReference type="NCBIfam" id="TIGR02258">
    <property type="entry name" value="2_5_ligase"/>
    <property type="match status" value="1"/>
</dbReference>
<evidence type="ECO:0000256" key="1">
    <source>
        <dbReference type="ARBA" id="ARBA00022801"/>
    </source>
</evidence>
<dbReference type="HAMAP" id="MF_01940">
    <property type="entry name" value="RNA_CPDase"/>
    <property type="match status" value="1"/>
</dbReference>
<sequence>MRAFVGLPCPEGWIGPLVRAQGRLPAGRRVEADDLHLTLAFLDDQPEDRLATLDETLDARPLPAATLRAVSYEALGAGQPRAVVLDVAADDGLTSLRDRVRSAARTAGITLARDRFRPHMTLTRYSRSAPCDTDRLPGLLARLGRPDLPPVQATGATLWSSVLTPDGPLYEPLSTYPLRAA</sequence>
<reference evidence="4" key="1">
    <citation type="submission" date="2016-10" db="EMBL/GenBank/DDBJ databases">
        <authorList>
            <person name="Varghese N."/>
            <person name="Submissions S."/>
        </authorList>
    </citation>
    <scope>NUCLEOTIDE SEQUENCE [LARGE SCALE GENOMIC DNA]</scope>
    <source>
        <strain evidence="4">DSM 100420</strain>
    </source>
</reference>
<organism evidence="3 4">
    <name type="scientific">Jannaschia faecimaris</name>
    <dbReference type="NCBI Taxonomy" id="1244108"/>
    <lineage>
        <taxon>Bacteria</taxon>
        <taxon>Pseudomonadati</taxon>
        <taxon>Pseudomonadota</taxon>
        <taxon>Alphaproteobacteria</taxon>
        <taxon>Rhodobacterales</taxon>
        <taxon>Roseobacteraceae</taxon>
        <taxon>Jannaschia</taxon>
    </lineage>
</organism>
<dbReference type="RefSeq" id="WP_092644767.1">
    <property type="nucleotide sequence ID" value="NZ_FNPX01000005.1"/>
</dbReference>
<proteinExistence type="inferred from homology"/>
<feature type="active site" description="Proton donor" evidence="2">
    <location>
        <position position="36"/>
    </location>
</feature>
<dbReference type="EC" id="3.1.4.58" evidence="2"/>
<feature type="short sequence motif" description="HXTX 1" evidence="2">
    <location>
        <begin position="36"/>
        <end position="39"/>
    </location>
</feature>
<feature type="active site" description="Proton acceptor" evidence="2">
    <location>
        <position position="119"/>
    </location>
</feature>